<sequence>MVEEKEEHKPHSRPSLKAHSSFNYQSWKDKLRENCFKRVREDRTRLLWSLRLPDNKYQSLHHQDIIKSTLQDIVSDELRRIKDCSLDENFGSSTSSQANDDDIWEYNGLHTAYKGDCEEMLLEMQRIFYEDLAKEECRKDNFSRPWDDEEDEYLARAVYENMQLNNDQVKNIVWCPVCKQGELQQNCHLIYCTLCQLKLARDDEANLEVLHNRLAEVHTEHLDRGCRLKPEFCIETRFQLTALYIKCEGCNTFEIVI</sequence>
<dbReference type="EMBL" id="CM044701">
    <property type="protein sequence ID" value="KAI5679849.1"/>
    <property type="molecule type" value="Genomic_DNA"/>
</dbReference>
<proteinExistence type="predicted"/>
<accession>A0ACC0C4J9</accession>
<reference evidence="2" key="1">
    <citation type="journal article" date="2023" name="Nat. Plants">
        <title>Single-cell RNA sequencing provides a high-resolution roadmap for understanding the multicellular compartmentation of specialized metabolism.</title>
        <authorList>
            <person name="Sun S."/>
            <person name="Shen X."/>
            <person name="Li Y."/>
            <person name="Li Y."/>
            <person name="Wang S."/>
            <person name="Li R."/>
            <person name="Zhang H."/>
            <person name="Shen G."/>
            <person name="Guo B."/>
            <person name="Wei J."/>
            <person name="Xu J."/>
            <person name="St-Pierre B."/>
            <person name="Chen S."/>
            <person name="Sun C."/>
        </authorList>
    </citation>
    <scope>NUCLEOTIDE SEQUENCE [LARGE SCALE GENOMIC DNA]</scope>
</reference>
<dbReference type="Proteomes" id="UP001060085">
    <property type="component" value="Linkage Group LG01"/>
</dbReference>
<organism evidence="1 2">
    <name type="scientific">Catharanthus roseus</name>
    <name type="common">Madagascar periwinkle</name>
    <name type="synonym">Vinca rosea</name>
    <dbReference type="NCBI Taxonomy" id="4058"/>
    <lineage>
        <taxon>Eukaryota</taxon>
        <taxon>Viridiplantae</taxon>
        <taxon>Streptophyta</taxon>
        <taxon>Embryophyta</taxon>
        <taxon>Tracheophyta</taxon>
        <taxon>Spermatophyta</taxon>
        <taxon>Magnoliopsida</taxon>
        <taxon>eudicotyledons</taxon>
        <taxon>Gunneridae</taxon>
        <taxon>Pentapetalae</taxon>
        <taxon>asterids</taxon>
        <taxon>lamiids</taxon>
        <taxon>Gentianales</taxon>
        <taxon>Apocynaceae</taxon>
        <taxon>Rauvolfioideae</taxon>
        <taxon>Vinceae</taxon>
        <taxon>Catharanthinae</taxon>
        <taxon>Catharanthus</taxon>
    </lineage>
</organism>
<evidence type="ECO:0000313" key="1">
    <source>
        <dbReference type="EMBL" id="KAI5679849.1"/>
    </source>
</evidence>
<keyword evidence="2" id="KW-1185">Reference proteome</keyword>
<comment type="caution">
    <text evidence="1">The sequence shown here is derived from an EMBL/GenBank/DDBJ whole genome shotgun (WGS) entry which is preliminary data.</text>
</comment>
<evidence type="ECO:0000313" key="2">
    <source>
        <dbReference type="Proteomes" id="UP001060085"/>
    </source>
</evidence>
<gene>
    <name evidence="1" type="ORF">M9H77_01076</name>
</gene>
<protein>
    <submittedName>
        <fullName evidence="1">Uncharacterized protein</fullName>
    </submittedName>
</protein>
<name>A0ACC0C4J9_CATRO</name>